<feature type="domain" description="NmrA-like" evidence="1">
    <location>
        <begin position="1"/>
        <end position="263"/>
    </location>
</feature>
<keyword evidence="3" id="KW-1185">Reference proteome</keyword>
<dbReference type="Proteomes" id="UP001209540">
    <property type="component" value="Unassembled WGS sequence"/>
</dbReference>
<dbReference type="Pfam" id="PF05368">
    <property type="entry name" value="NmrA"/>
    <property type="match status" value="1"/>
</dbReference>
<dbReference type="InterPro" id="IPR051604">
    <property type="entry name" value="Ergot_Alk_Oxidoreductase"/>
</dbReference>
<dbReference type="InterPro" id="IPR008030">
    <property type="entry name" value="NmrA-like"/>
</dbReference>
<gene>
    <name evidence="2" type="ORF">BDA99DRAFT_523575</name>
</gene>
<reference evidence="2" key="1">
    <citation type="journal article" date="2022" name="IScience">
        <title>Evolution of zygomycete secretomes and the origins of terrestrial fungal ecologies.</title>
        <authorList>
            <person name="Chang Y."/>
            <person name="Wang Y."/>
            <person name="Mondo S."/>
            <person name="Ahrendt S."/>
            <person name="Andreopoulos W."/>
            <person name="Barry K."/>
            <person name="Beard J."/>
            <person name="Benny G.L."/>
            <person name="Blankenship S."/>
            <person name="Bonito G."/>
            <person name="Cuomo C."/>
            <person name="Desiro A."/>
            <person name="Gervers K.A."/>
            <person name="Hundley H."/>
            <person name="Kuo A."/>
            <person name="LaButti K."/>
            <person name="Lang B.F."/>
            <person name="Lipzen A."/>
            <person name="O'Donnell K."/>
            <person name="Pangilinan J."/>
            <person name="Reynolds N."/>
            <person name="Sandor L."/>
            <person name="Smith M.E."/>
            <person name="Tsang A."/>
            <person name="Grigoriev I.V."/>
            <person name="Stajich J.E."/>
            <person name="Spatafora J.W."/>
        </authorList>
    </citation>
    <scope>NUCLEOTIDE SEQUENCE</scope>
    <source>
        <strain evidence="2">RSA 2281</strain>
    </source>
</reference>
<dbReference type="EMBL" id="JAIXMP010000034">
    <property type="protein sequence ID" value="KAI9249761.1"/>
    <property type="molecule type" value="Genomic_DNA"/>
</dbReference>
<comment type="caution">
    <text evidence="2">The sequence shown here is derived from an EMBL/GenBank/DDBJ whole genome shotgun (WGS) entry which is preliminary data.</text>
</comment>
<name>A0AAD5JR59_9FUNG</name>
<dbReference type="PANTHER" id="PTHR43162">
    <property type="match status" value="1"/>
</dbReference>
<dbReference type="Gene3D" id="3.90.25.10">
    <property type="entry name" value="UDP-galactose 4-epimerase, domain 1"/>
    <property type="match status" value="1"/>
</dbReference>
<organism evidence="2 3">
    <name type="scientific">Phascolomyces articulosus</name>
    <dbReference type="NCBI Taxonomy" id="60185"/>
    <lineage>
        <taxon>Eukaryota</taxon>
        <taxon>Fungi</taxon>
        <taxon>Fungi incertae sedis</taxon>
        <taxon>Mucoromycota</taxon>
        <taxon>Mucoromycotina</taxon>
        <taxon>Mucoromycetes</taxon>
        <taxon>Mucorales</taxon>
        <taxon>Lichtheimiaceae</taxon>
        <taxon>Phascolomyces</taxon>
    </lineage>
</organism>
<reference evidence="2" key="2">
    <citation type="submission" date="2023-02" db="EMBL/GenBank/DDBJ databases">
        <authorList>
            <consortium name="DOE Joint Genome Institute"/>
            <person name="Mondo S.J."/>
            <person name="Chang Y."/>
            <person name="Wang Y."/>
            <person name="Ahrendt S."/>
            <person name="Andreopoulos W."/>
            <person name="Barry K."/>
            <person name="Beard J."/>
            <person name="Benny G.L."/>
            <person name="Blankenship S."/>
            <person name="Bonito G."/>
            <person name="Cuomo C."/>
            <person name="Desiro A."/>
            <person name="Gervers K.A."/>
            <person name="Hundley H."/>
            <person name="Kuo A."/>
            <person name="LaButti K."/>
            <person name="Lang B.F."/>
            <person name="Lipzen A."/>
            <person name="O'Donnell K."/>
            <person name="Pangilinan J."/>
            <person name="Reynolds N."/>
            <person name="Sandor L."/>
            <person name="Smith M.W."/>
            <person name="Tsang A."/>
            <person name="Grigoriev I.V."/>
            <person name="Stajich J.E."/>
            <person name="Spatafora J.W."/>
        </authorList>
    </citation>
    <scope>NUCLEOTIDE SEQUENCE</scope>
    <source>
        <strain evidence="2">RSA 2281</strain>
    </source>
</reference>
<evidence type="ECO:0000313" key="3">
    <source>
        <dbReference type="Proteomes" id="UP001209540"/>
    </source>
</evidence>
<dbReference type="SUPFAM" id="SSF51735">
    <property type="entry name" value="NAD(P)-binding Rossmann-fold domains"/>
    <property type="match status" value="1"/>
</dbReference>
<protein>
    <recommendedName>
        <fullName evidence="1">NmrA-like domain-containing protein</fullName>
    </recommendedName>
</protein>
<evidence type="ECO:0000259" key="1">
    <source>
        <dbReference type="Pfam" id="PF05368"/>
    </source>
</evidence>
<dbReference type="Gene3D" id="3.40.50.720">
    <property type="entry name" value="NAD(P)-binding Rossmann-like Domain"/>
    <property type="match status" value="1"/>
</dbReference>
<accession>A0AAD5JR59</accession>
<dbReference type="InterPro" id="IPR036291">
    <property type="entry name" value="NAD(P)-bd_dom_sf"/>
</dbReference>
<dbReference type="AlphaFoldDB" id="A0AAD5JR59"/>
<dbReference type="PANTHER" id="PTHR43162:SF1">
    <property type="entry name" value="PRESTALK A DIFFERENTIATION PROTEIN A"/>
    <property type="match status" value="1"/>
</dbReference>
<proteinExistence type="predicted"/>
<sequence length="288" mass="32078">MTDKVFIVGGTGHIGERCVQQLLNNNVPVTLYTRSPSKVQAKFPQVAMVEGDYNDFTPLERGIQGHARLFLLVADLAGMPKIKETIATLAYRAGVKQIVDISSLAVTLPWRSTFLGNTHRLAEEAIHAIPQRSGTYVALRPTMFMTNHLWIDVQTIKKEGVLRHTADVDELEGFISNHDIADLAANVLQDSIEKHGDATYELTGCALTPRQRVAALEKVAGRKVEYVQISPKERYEKLIGMGMPHVMAMDLVSLFKGVNTVSLGLPIVLGREPESFEQWLEHYKDVFQ</sequence>
<evidence type="ECO:0000313" key="2">
    <source>
        <dbReference type="EMBL" id="KAI9249761.1"/>
    </source>
</evidence>